<keyword evidence="2" id="KW-1185">Reference proteome</keyword>
<gene>
    <name evidence="1" type="ORF">IE53DRAFT_326900</name>
</gene>
<proteinExistence type="predicted"/>
<evidence type="ECO:0000313" key="1">
    <source>
        <dbReference type="EMBL" id="PWN52317.1"/>
    </source>
</evidence>
<accession>A0ACD0P2S9</accession>
<reference evidence="1 2" key="1">
    <citation type="journal article" date="2018" name="Mol. Biol. Evol.">
        <title>Broad Genomic Sampling Reveals a Smut Pathogenic Ancestry of the Fungal Clade Ustilaginomycotina.</title>
        <authorList>
            <person name="Kijpornyongpan T."/>
            <person name="Mondo S.J."/>
            <person name="Barry K."/>
            <person name="Sandor L."/>
            <person name="Lee J."/>
            <person name="Lipzen A."/>
            <person name="Pangilinan J."/>
            <person name="LaButti K."/>
            <person name="Hainaut M."/>
            <person name="Henrissat B."/>
            <person name="Grigoriev I.V."/>
            <person name="Spatafora J.W."/>
            <person name="Aime M.C."/>
        </authorList>
    </citation>
    <scope>NUCLEOTIDE SEQUENCE [LARGE SCALE GENOMIC DNA]</scope>
    <source>
        <strain evidence="1 2">SA 807</strain>
    </source>
</reference>
<dbReference type="EMBL" id="KZ819784">
    <property type="protein sequence ID" value="PWN52317.1"/>
    <property type="molecule type" value="Genomic_DNA"/>
</dbReference>
<evidence type="ECO:0000313" key="2">
    <source>
        <dbReference type="Proteomes" id="UP000245626"/>
    </source>
</evidence>
<protein>
    <submittedName>
        <fullName evidence="1">Arf-domain-containing protein</fullName>
    </submittedName>
</protein>
<organism evidence="1 2">
    <name type="scientific">Violaceomyces palustris</name>
    <dbReference type="NCBI Taxonomy" id="1673888"/>
    <lineage>
        <taxon>Eukaryota</taxon>
        <taxon>Fungi</taxon>
        <taxon>Dikarya</taxon>
        <taxon>Basidiomycota</taxon>
        <taxon>Ustilaginomycotina</taxon>
        <taxon>Ustilaginomycetes</taxon>
        <taxon>Violaceomycetales</taxon>
        <taxon>Violaceomycetaceae</taxon>
        <taxon>Violaceomyces</taxon>
    </lineage>
</organism>
<name>A0ACD0P2S9_9BASI</name>
<dbReference type="Proteomes" id="UP000245626">
    <property type="component" value="Unassembled WGS sequence"/>
</dbReference>
<sequence>MGVAFSSLWSSLFGSKELKICILGLDNAGKTTLMYKMTLGSVVSTAPTVGSNTETFEYKNLKFMLWDVGGQTSLRSSWSSYLAATDAVIFVLDSNDRDRVHLAKEELHRIGADEQVAKAPILVWANKQDIKGSMSPAEISEALGLTAFRERTWQIFGCSALTGKGLTEGLDWLAHTLGAKGFSYDQIKGVCEDEVDTPTTTSFAKSLSETKLEPAGSETQLEASDNNTIEPQSGQSYNPTPLIVQAHTEQTLLPEEESKIQSDLSKHLPVANDFMVRKNSKEACKNWDKFYKNHQDRFFKDRHWTTKEFGPSASFQTKAEGGKGGKGTPTKGETSSSSSNDGERGGTVGEEGAEESALVREGLLDGEEPVLLEVGCGVGNMLFPLIESSPKLKVHCCDFSPRAIDLVKAHPSYDPERINAFVHDLTNLDPGIRNHLFQEEPYRSWSKPRTISMIFVLSAIPPDLHRQVLSSLVELLPEEEEEGAGLVGPQIILRDYARGDLSQLRFHNRPTASWSEPSLLSKEKSWYRRGDNTFNYFFTVQELEQLASSVGLKGEVRLLNRVQVNRRTGERLVRRFVQARWVRAKVE</sequence>